<name>A0A9N9IB12_FUNMO</name>
<reference evidence="1" key="1">
    <citation type="submission" date="2021-06" db="EMBL/GenBank/DDBJ databases">
        <authorList>
            <person name="Kallberg Y."/>
            <person name="Tangrot J."/>
            <person name="Rosling A."/>
        </authorList>
    </citation>
    <scope>NUCLEOTIDE SEQUENCE</scope>
    <source>
        <strain evidence="1">87-6 pot B 2015</strain>
    </source>
</reference>
<gene>
    <name evidence="1" type="ORF">FMOSSE_LOCUS15442</name>
</gene>
<dbReference type="AlphaFoldDB" id="A0A9N9IB12"/>
<proteinExistence type="predicted"/>
<sequence>YILHKYFPVILGERVNICYVLLNISHIFWYPKYWKIEVIEKEFGGDKLSSTTKRITELYPEKPSIDMDIIIHPLSTIIRFLKVRISQSHTSVKGSGLFWDFLASNALGGKLKKAIHDNYKFWKTGQ</sequence>
<evidence type="ECO:0000313" key="1">
    <source>
        <dbReference type="EMBL" id="CAG8727445.1"/>
    </source>
</evidence>
<dbReference type="Proteomes" id="UP000789375">
    <property type="component" value="Unassembled WGS sequence"/>
</dbReference>
<protein>
    <submittedName>
        <fullName evidence="1">15739_t:CDS:1</fullName>
    </submittedName>
</protein>
<feature type="non-terminal residue" evidence="1">
    <location>
        <position position="1"/>
    </location>
</feature>
<dbReference type="EMBL" id="CAJVPP010015636">
    <property type="protein sequence ID" value="CAG8727445.1"/>
    <property type="molecule type" value="Genomic_DNA"/>
</dbReference>
<feature type="non-terminal residue" evidence="1">
    <location>
        <position position="126"/>
    </location>
</feature>
<keyword evidence="2" id="KW-1185">Reference proteome</keyword>
<comment type="caution">
    <text evidence="1">The sequence shown here is derived from an EMBL/GenBank/DDBJ whole genome shotgun (WGS) entry which is preliminary data.</text>
</comment>
<evidence type="ECO:0000313" key="2">
    <source>
        <dbReference type="Proteomes" id="UP000789375"/>
    </source>
</evidence>
<organism evidence="1 2">
    <name type="scientific">Funneliformis mosseae</name>
    <name type="common">Endomycorrhizal fungus</name>
    <name type="synonym">Glomus mosseae</name>
    <dbReference type="NCBI Taxonomy" id="27381"/>
    <lineage>
        <taxon>Eukaryota</taxon>
        <taxon>Fungi</taxon>
        <taxon>Fungi incertae sedis</taxon>
        <taxon>Mucoromycota</taxon>
        <taxon>Glomeromycotina</taxon>
        <taxon>Glomeromycetes</taxon>
        <taxon>Glomerales</taxon>
        <taxon>Glomeraceae</taxon>
        <taxon>Funneliformis</taxon>
    </lineage>
</organism>
<accession>A0A9N9IB12</accession>